<evidence type="ECO:0000256" key="4">
    <source>
        <dbReference type="ARBA" id="ARBA00022723"/>
    </source>
</evidence>
<dbReference type="EC" id="2.7.1.6" evidence="11 12"/>
<organism evidence="16 17">
    <name type="scientific">Cecembia rubra</name>
    <dbReference type="NCBI Taxonomy" id="1485585"/>
    <lineage>
        <taxon>Bacteria</taxon>
        <taxon>Pseudomonadati</taxon>
        <taxon>Bacteroidota</taxon>
        <taxon>Cytophagia</taxon>
        <taxon>Cytophagales</taxon>
        <taxon>Cyclobacteriaceae</taxon>
        <taxon>Cecembia</taxon>
    </lineage>
</organism>
<dbReference type="SUPFAM" id="SSF54211">
    <property type="entry name" value="Ribosomal protein S5 domain 2-like"/>
    <property type="match status" value="1"/>
</dbReference>
<dbReference type="PRINTS" id="PR00959">
    <property type="entry name" value="MEVGALKINASE"/>
</dbReference>
<keyword evidence="8 11" id="KW-0460">Magnesium</keyword>
<dbReference type="Gene3D" id="3.30.230.10">
    <property type="match status" value="1"/>
</dbReference>
<keyword evidence="6 11" id="KW-0418">Kinase</keyword>
<evidence type="ECO:0000256" key="10">
    <source>
        <dbReference type="ARBA" id="ARBA00023277"/>
    </source>
</evidence>
<evidence type="ECO:0000256" key="9">
    <source>
        <dbReference type="ARBA" id="ARBA00023144"/>
    </source>
</evidence>
<reference evidence="16 17" key="1">
    <citation type="submission" date="2018-03" db="EMBL/GenBank/DDBJ databases">
        <title>Genomic Encyclopedia of Archaeal and Bacterial Type Strains, Phase II (KMG-II): from individual species to whole genera.</title>
        <authorList>
            <person name="Goeker M."/>
        </authorList>
    </citation>
    <scope>NUCLEOTIDE SEQUENCE [LARGE SCALE GENOMIC DNA]</scope>
    <source>
        <strain evidence="16 17">DSM 28057</strain>
    </source>
</reference>
<dbReference type="Gene3D" id="3.30.70.890">
    <property type="entry name" value="GHMP kinase, C-terminal domain"/>
    <property type="match status" value="1"/>
</dbReference>
<evidence type="ECO:0000259" key="15">
    <source>
        <dbReference type="Pfam" id="PF10509"/>
    </source>
</evidence>
<evidence type="ECO:0000313" key="16">
    <source>
        <dbReference type="EMBL" id="PSL07163.1"/>
    </source>
</evidence>
<dbReference type="InterPro" id="IPR013750">
    <property type="entry name" value="GHMP_kinase_C_dom"/>
</dbReference>
<dbReference type="FunFam" id="3.30.70.890:FF:000001">
    <property type="entry name" value="Galactokinase"/>
    <property type="match status" value="1"/>
</dbReference>
<evidence type="ECO:0000259" key="14">
    <source>
        <dbReference type="Pfam" id="PF08544"/>
    </source>
</evidence>
<evidence type="ECO:0000256" key="2">
    <source>
        <dbReference type="ARBA" id="ARBA00022490"/>
    </source>
</evidence>
<protein>
    <recommendedName>
        <fullName evidence="11 12">Galactokinase</fullName>
        <ecNumber evidence="11 12">2.7.1.6</ecNumber>
    </recommendedName>
    <alternativeName>
        <fullName evidence="11">Galactose kinase</fullName>
    </alternativeName>
</protein>
<feature type="active site" description="Proton acceptor" evidence="11">
    <location>
        <position position="168"/>
    </location>
</feature>
<gene>
    <name evidence="11" type="primary">galK</name>
    <name evidence="16" type="ORF">CLV48_10192</name>
</gene>
<dbReference type="Pfam" id="PF08544">
    <property type="entry name" value="GHMP_kinases_C"/>
    <property type="match status" value="1"/>
</dbReference>
<evidence type="ECO:0000256" key="11">
    <source>
        <dbReference type="HAMAP-Rule" id="MF_00246"/>
    </source>
</evidence>
<dbReference type="PROSITE" id="PS00627">
    <property type="entry name" value="GHMP_KINASES_ATP"/>
    <property type="match status" value="1"/>
</dbReference>
<dbReference type="PRINTS" id="PR00473">
    <property type="entry name" value="GALCTOKINASE"/>
</dbReference>
<evidence type="ECO:0000313" key="17">
    <source>
        <dbReference type="Proteomes" id="UP000240708"/>
    </source>
</evidence>
<dbReference type="InterPro" id="IPR006206">
    <property type="entry name" value="Mevalonate/galactokinase"/>
</dbReference>
<dbReference type="InterPro" id="IPR006203">
    <property type="entry name" value="GHMP_knse_ATP-bd_CS"/>
</dbReference>
<evidence type="ECO:0000256" key="8">
    <source>
        <dbReference type="ARBA" id="ARBA00022842"/>
    </source>
</evidence>
<feature type="binding site" evidence="11">
    <location>
        <position position="156"/>
    </location>
    <ligand>
        <name>Mg(2+)</name>
        <dbReference type="ChEBI" id="CHEBI:18420"/>
    </ligand>
</feature>
<dbReference type="UniPathway" id="UPA00214"/>
<evidence type="ECO:0000256" key="6">
    <source>
        <dbReference type="ARBA" id="ARBA00022777"/>
    </source>
</evidence>
<feature type="binding site" evidence="11">
    <location>
        <begin position="118"/>
        <end position="124"/>
    </location>
    <ligand>
        <name>ATP</name>
        <dbReference type="ChEBI" id="CHEBI:30616"/>
    </ligand>
</feature>
<dbReference type="Pfam" id="PF00288">
    <property type="entry name" value="GHMP_kinases_N"/>
    <property type="match status" value="1"/>
</dbReference>
<sequence length="384" mass="42599">MNPYIEAFKQKFNYNPSLFRSPGRINLIGDHTDYNDGYVLPAAIDKGIYLAISLNDTNHCRIQSLDFEDEAEVELSQDLQPATKGWLNYILGVIAQFQSSGYQIKGFDCVFGGDIPIGAGLSSSAALECVTVRALMELHGIEIPLIQQIQMAQKAEHEFAGVKCGIMDQFASAMGKAGQAIQLDCRTLDFQYIPVHLEDFSLILVDSKVKHNLGDSAYNKRQQECQEGFKLIQNSYPGIRALRDVDSDMLLGLKPDLDPIIFKRCKHVVSENQRVLHASAALKNGNLKELGRLMFLSHFSLSNDYQVSCNELDFLVNVAQLSEGVLGARMMGGGFGGCTINLIHKDYVDLFKTKVSSTFYNKFSLSPGIYEVSISEGTSRIHCL</sequence>
<comment type="catalytic activity">
    <reaction evidence="11">
        <text>alpha-D-galactose + ATP = alpha-D-galactose 1-phosphate + ADP + H(+)</text>
        <dbReference type="Rhea" id="RHEA:13553"/>
        <dbReference type="ChEBI" id="CHEBI:15378"/>
        <dbReference type="ChEBI" id="CHEBI:28061"/>
        <dbReference type="ChEBI" id="CHEBI:30616"/>
        <dbReference type="ChEBI" id="CHEBI:58336"/>
        <dbReference type="ChEBI" id="CHEBI:456216"/>
        <dbReference type="EC" id="2.7.1.6"/>
    </reaction>
</comment>
<dbReference type="RefSeq" id="WP_106565290.1">
    <property type="nucleotide sequence ID" value="NZ_PYGF01000001.1"/>
</dbReference>
<dbReference type="InterPro" id="IPR000705">
    <property type="entry name" value="Galactokinase"/>
</dbReference>
<dbReference type="NCBIfam" id="TIGR00131">
    <property type="entry name" value="gal_kin"/>
    <property type="match status" value="1"/>
</dbReference>
<dbReference type="EMBL" id="PYGF01000001">
    <property type="protein sequence ID" value="PSL07163.1"/>
    <property type="molecule type" value="Genomic_DNA"/>
</dbReference>
<dbReference type="HAMAP" id="MF_00246">
    <property type="entry name" value="Galactokinase"/>
    <property type="match status" value="1"/>
</dbReference>
<dbReference type="InterPro" id="IPR014721">
    <property type="entry name" value="Ribsml_uS5_D2-typ_fold_subgr"/>
</dbReference>
<comment type="caution">
    <text evidence="16">The sequence shown here is derived from an EMBL/GenBank/DDBJ whole genome shotgun (WGS) entry which is preliminary data.</text>
</comment>
<keyword evidence="10 11" id="KW-0119">Carbohydrate metabolism</keyword>
<dbReference type="GO" id="GO:0005829">
    <property type="term" value="C:cytosol"/>
    <property type="evidence" value="ECO:0007669"/>
    <property type="project" value="TreeGrafter"/>
</dbReference>
<proteinExistence type="inferred from homology"/>
<dbReference type="GO" id="GO:0004335">
    <property type="term" value="F:galactokinase activity"/>
    <property type="evidence" value="ECO:0007669"/>
    <property type="project" value="UniProtKB-UniRule"/>
</dbReference>
<feature type="binding site" evidence="11">
    <location>
        <position position="64"/>
    </location>
    <ligand>
        <name>ATP</name>
        <dbReference type="ChEBI" id="CHEBI:30616"/>
    </ligand>
</feature>
<dbReference type="GO" id="GO:0000287">
    <property type="term" value="F:magnesium ion binding"/>
    <property type="evidence" value="ECO:0007669"/>
    <property type="project" value="UniProtKB-UniRule"/>
</dbReference>
<evidence type="ECO:0000256" key="7">
    <source>
        <dbReference type="ARBA" id="ARBA00022840"/>
    </source>
</evidence>
<dbReference type="InterPro" id="IPR019741">
    <property type="entry name" value="Galactokinase_CS"/>
</dbReference>
<feature type="binding site" evidence="11">
    <location>
        <position position="124"/>
    </location>
    <ligand>
        <name>Mg(2+)</name>
        <dbReference type="ChEBI" id="CHEBI:18420"/>
    </ligand>
</feature>
<dbReference type="Pfam" id="PF10509">
    <property type="entry name" value="GalKase_gal_bdg"/>
    <property type="match status" value="1"/>
</dbReference>
<dbReference type="PROSITE" id="PS00106">
    <property type="entry name" value="GALACTOKINASE"/>
    <property type="match status" value="1"/>
</dbReference>
<comment type="pathway">
    <text evidence="11">Carbohydrate metabolism; galactose metabolism.</text>
</comment>
<keyword evidence="17" id="KW-1185">Reference proteome</keyword>
<keyword evidence="4 11" id="KW-0479">Metal-binding</keyword>
<keyword evidence="5 11" id="KW-0547">Nucleotide-binding</keyword>
<dbReference type="Proteomes" id="UP000240708">
    <property type="component" value="Unassembled WGS sequence"/>
</dbReference>
<comment type="subcellular location">
    <subcellularLocation>
        <location evidence="11">Cytoplasm</location>
    </subcellularLocation>
</comment>
<feature type="site" description="Transition state stabilizer" evidence="11">
    <location>
        <position position="24"/>
    </location>
</feature>
<name>A0A2P8ECG2_9BACT</name>
<dbReference type="InterPro" id="IPR019539">
    <property type="entry name" value="GalKase_N"/>
</dbReference>
<dbReference type="GO" id="GO:0006012">
    <property type="term" value="P:galactose metabolic process"/>
    <property type="evidence" value="ECO:0007669"/>
    <property type="project" value="UniProtKB-UniRule"/>
</dbReference>
<dbReference type="InterPro" id="IPR020568">
    <property type="entry name" value="Ribosomal_Su5_D2-typ_SF"/>
</dbReference>
<feature type="domain" description="GHMP kinase C-terminal" evidence="14">
    <location>
        <begin position="280"/>
        <end position="360"/>
    </location>
</feature>
<dbReference type="FunFam" id="3.30.230.10:FF:000017">
    <property type="entry name" value="Galactokinase"/>
    <property type="match status" value="1"/>
</dbReference>
<comment type="similarity">
    <text evidence="1 11">Belongs to the GHMP kinase family. GalK subfamily.</text>
</comment>
<accession>A0A2P8ECG2</accession>
<evidence type="ECO:0000256" key="5">
    <source>
        <dbReference type="ARBA" id="ARBA00022741"/>
    </source>
</evidence>
<keyword evidence="3 11" id="KW-0808">Transferase</keyword>
<dbReference type="AlphaFoldDB" id="A0A2P8ECG2"/>
<keyword evidence="2 11" id="KW-0963">Cytoplasm</keyword>
<feature type="binding site" evidence="11">
    <location>
        <position position="218"/>
    </location>
    <ligand>
        <name>substrate</name>
    </ligand>
</feature>
<dbReference type="InterPro" id="IPR036554">
    <property type="entry name" value="GHMP_kinase_C_sf"/>
</dbReference>
<dbReference type="InterPro" id="IPR022963">
    <property type="entry name" value="Galactokinase_bac"/>
</dbReference>
<keyword evidence="7 11" id="KW-0067">ATP-binding</keyword>
<dbReference type="PANTHER" id="PTHR10457">
    <property type="entry name" value="MEVALONATE KINASE/GALACTOKINASE"/>
    <property type="match status" value="1"/>
</dbReference>
<feature type="domain" description="Galactokinase N-terminal" evidence="15">
    <location>
        <begin position="6"/>
        <end position="53"/>
    </location>
</feature>
<evidence type="ECO:0000256" key="1">
    <source>
        <dbReference type="ARBA" id="ARBA00006566"/>
    </source>
</evidence>
<dbReference type="PIRSF" id="PIRSF000530">
    <property type="entry name" value="Galactokinase"/>
    <property type="match status" value="1"/>
</dbReference>
<evidence type="ECO:0000259" key="13">
    <source>
        <dbReference type="Pfam" id="PF00288"/>
    </source>
</evidence>
<dbReference type="PANTHER" id="PTHR10457:SF7">
    <property type="entry name" value="GALACTOKINASE-RELATED"/>
    <property type="match status" value="1"/>
</dbReference>
<evidence type="ECO:0000256" key="3">
    <source>
        <dbReference type="ARBA" id="ARBA00022679"/>
    </source>
</evidence>
<dbReference type="GO" id="GO:0005524">
    <property type="term" value="F:ATP binding"/>
    <property type="evidence" value="ECO:0007669"/>
    <property type="project" value="UniProtKB-UniRule"/>
</dbReference>
<comment type="caution">
    <text evidence="11">Lacks conserved residue(s) required for the propagation of feature annotation.</text>
</comment>
<dbReference type="NCBIfam" id="NF003705">
    <property type="entry name" value="PRK05322.1"/>
    <property type="match status" value="1"/>
</dbReference>
<keyword evidence="9 11" id="KW-0299">Galactose metabolism</keyword>
<dbReference type="OrthoDB" id="250531at2"/>
<evidence type="ECO:0000256" key="12">
    <source>
        <dbReference type="NCBIfam" id="TIGR00131"/>
    </source>
</evidence>
<dbReference type="SUPFAM" id="SSF55060">
    <property type="entry name" value="GHMP Kinase, C-terminal domain"/>
    <property type="match status" value="1"/>
</dbReference>
<dbReference type="InterPro" id="IPR006204">
    <property type="entry name" value="GHMP_kinase_N_dom"/>
</dbReference>
<feature type="domain" description="GHMP kinase N-terminal" evidence="13">
    <location>
        <begin position="88"/>
        <end position="176"/>
    </location>
</feature>
<comment type="function">
    <text evidence="11">Catalyzes the transfer of the gamma-phosphate of ATP to D-galactose to form alpha-D-galactose-1-phosphate (Gal-1-P).</text>
</comment>